<feature type="transmembrane region" description="Helical" evidence="1">
    <location>
        <begin position="152"/>
        <end position="171"/>
    </location>
</feature>
<reference evidence="3" key="1">
    <citation type="submission" date="2022-10" db="EMBL/GenBank/DDBJ databases">
        <title>Genome assembly of Pristionchus species.</title>
        <authorList>
            <person name="Yoshida K."/>
            <person name="Sommer R.J."/>
        </authorList>
    </citation>
    <scope>NUCLEOTIDE SEQUENCE [LARGE SCALE GENOMIC DNA]</scope>
    <source>
        <strain evidence="3">RS5460</strain>
    </source>
</reference>
<organism evidence="2 3">
    <name type="scientific">Pristionchus mayeri</name>
    <dbReference type="NCBI Taxonomy" id="1317129"/>
    <lineage>
        <taxon>Eukaryota</taxon>
        <taxon>Metazoa</taxon>
        <taxon>Ecdysozoa</taxon>
        <taxon>Nematoda</taxon>
        <taxon>Chromadorea</taxon>
        <taxon>Rhabditida</taxon>
        <taxon>Rhabditina</taxon>
        <taxon>Diplogasteromorpha</taxon>
        <taxon>Diplogasteroidea</taxon>
        <taxon>Neodiplogasteridae</taxon>
        <taxon>Pristionchus</taxon>
    </lineage>
</organism>
<name>A0AAN5CP57_9BILA</name>
<evidence type="ECO:0000256" key="1">
    <source>
        <dbReference type="SAM" id="Phobius"/>
    </source>
</evidence>
<evidence type="ECO:0000313" key="3">
    <source>
        <dbReference type="Proteomes" id="UP001328107"/>
    </source>
</evidence>
<gene>
    <name evidence="2" type="ORF">PMAYCL1PPCAC_18097</name>
</gene>
<sequence>MPSHPFPSPRLLILPITDQCSSLKNDDGLSRSLGRKENVHCASEGNPSLQLLDSRQRDFFIYPRHVEYLEWMERERGLLPPFSCLIPGPRLFVVVMSPHLLSVPSLPSPSPSSSIQNSVCSDRGSFSHSHPVKQLLTTPVTQASKTRIGGQLFLCIIGTVIGISICIWLALFSHEDLLRRLLFASAAAFCSFIFILLGIKSLNAEPPEPEQLPDISQERRRSTITGRSLQKKSTAAIMGDDGPNEVLVVGDASRPLVSHH</sequence>
<protein>
    <submittedName>
        <fullName evidence="2">Uncharacterized protein</fullName>
    </submittedName>
</protein>
<dbReference type="AlphaFoldDB" id="A0AAN5CP57"/>
<keyword evidence="1" id="KW-0472">Membrane</keyword>
<dbReference type="Proteomes" id="UP001328107">
    <property type="component" value="Unassembled WGS sequence"/>
</dbReference>
<feature type="transmembrane region" description="Helical" evidence="1">
    <location>
        <begin position="177"/>
        <end position="199"/>
    </location>
</feature>
<accession>A0AAN5CP57</accession>
<keyword evidence="1" id="KW-0812">Transmembrane</keyword>
<dbReference type="EMBL" id="BTRK01000004">
    <property type="protein sequence ID" value="GMR47902.1"/>
    <property type="molecule type" value="Genomic_DNA"/>
</dbReference>
<proteinExistence type="predicted"/>
<keyword evidence="1" id="KW-1133">Transmembrane helix</keyword>
<keyword evidence="3" id="KW-1185">Reference proteome</keyword>
<comment type="caution">
    <text evidence="2">The sequence shown here is derived from an EMBL/GenBank/DDBJ whole genome shotgun (WGS) entry which is preliminary data.</text>
</comment>
<evidence type="ECO:0000313" key="2">
    <source>
        <dbReference type="EMBL" id="GMR47902.1"/>
    </source>
</evidence>